<dbReference type="GO" id="GO:0072686">
    <property type="term" value="C:mitotic spindle"/>
    <property type="evidence" value="ECO:0007669"/>
    <property type="project" value="UniProtKB-ARBA"/>
</dbReference>
<evidence type="ECO:0000256" key="3">
    <source>
        <dbReference type="ARBA" id="ARBA00022490"/>
    </source>
</evidence>
<dbReference type="SUPFAM" id="SSF140612">
    <property type="entry name" value="EB1 dimerisation domain-like"/>
    <property type="match status" value="1"/>
</dbReference>
<keyword evidence="8" id="KW-0131">Cell cycle</keyword>
<evidence type="ECO:0000313" key="13">
    <source>
        <dbReference type="EMBL" id="PRT56319.1"/>
    </source>
</evidence>
<dbReference type="GO" id="GO:0035371">
    <property type="term" value="C:microtubule plus-end"/>
    <property type="evidence" value="ECO:0007669"/>
    <property type="project" value="UniProtKB-ARBA"/>
</dbReference>
<dbReference type="GO" id="GO:0030473">
    <property type="term" value="P:nuclear migration along microtubule"/>
    <property type="evidence" value="ECO:0007669"/>
    <property type="project" value="UniProtKB-ARBA"/>
</dbReference>
<keyword evidence="7" id="KW-0206">Cytoskeleton</keyword>
<dbReference type="GO" id="GO:0007010">
    <property type="term" value="P:cytoskeleton organization"/>
    <property type="evidence" value="ECO:0007669"/>
    <property type="project" value="UniProtKB-ARBA"/>
</dbReference>
<keyword evidence="5 9" id="KW-0493">Microtubule</keyword>
<dbReference type="GO" id="GO:0035372">
    <property type="term" value="P:protein localization to microtubule"/>
    <property type="evidence" value="ECO:0007669"/>
    <property type="project" value="UniProtKB-ARBA"/>
</dbReference>
<keyword evidence="14" id="KW-1185">Reference proteome</keyword>
<dbReference type="EMBL" id="NDIQ01000022">
    <property type="protein sequence ID" value="PRT56319.1"/>
    <property type="molecule type" value="Genomic_DNA"/>
</dbReference>
<gene>
    <name evidence="13" type="ORF">B9G98_03939</name>
</gene>
<dbReference type="GeneID" id="36517687"/>
<dbReference type="GO" id="GO:0051233">
    <property type="term" value="C:spindle midzone"/>
    <property type="evidence" value="ECO:0007669"/>
    <property type="project" value="UniProtKB-ARBA"/>
</dbReference>
<evidence type="ECO:0000313" key="14">
    <source>
        <dbReference type="Proteomes" id="UP000238350"/>
    </source>
</evidence>
<evidence type="ECO:0000259" key="11">
    <source>
        <dbReference type="PROSITE" id="PS50021"/>
    </source>
</evidence>
<dbReference type="InterPro" id="IPR001715">
    <property type="entry name" value="CH_dom"/>
</dbReference>
<dbReference type="Proteomes" id="UP000238350">
    <property type="component" value="Unassembled WGS sequence"/>
</dbReference>
<dbReference type="Gene3D" id="1.10.418.10">
    <property type="entry name" value="Calponin-like domain"/>
    <property type="match status" value="1"/>
</dbReference>
<comment type="caution">
    <text evidence="13">The sequence shown here is derived from an EMBL/GenBank/DDBJ whole genome shotgun (WGS) entry which is preliminary data.</text>
</comment>
<evidence type="ECO:0000256" key="8">
    <source>
        <dbReference type="ARBA" id="ARBA00023306"/>
    </source>
</evidence>
<evidence type="ECO:0000256" key="10">
    <source>
        <dbReference type="SAM" id="MobiDB-lite"/>
    </source>
</evidence>
<comment type="subcellular location">
    <subcellularLocation>
        <location evidence="1">Cytoplasm</location>
        <location evidence="1">Cytoskeleton</location>
    </subcellularLocation>
</comment>
<dbReference type="OrthoDB" id="2119228at2759"/>
<feature type="region of interest" description="Disordered" evidence="10">
    <location>
        <begin position="114"/>
        <end position="201"/>
    </location>
</feature>
<keyword evidence="3" id="KW-0963">Cytoplasm</keyword>
<dbReference type="PANTHER" id="PTHR10623">
    <property type="entry name" value="MICROTUBULE-ASSOCIATED PROTEIN RP/EB FAMILY MEMBER"/>
    <property type="match status" value="1"/>
</dbReference>
<feature type="compositionally biased region" description="Low complexity" evidence="10">
    <location>
        <begin position="165"/>
        <end position="196"/>
    </location>
</feature>
<feature type="compositionally biased region" description="Polar residues" evidence="10">
    <location>
        <begin position="133"/>
        <end position="150"/>
    </location>
</feature>
<dbReference type="InterPro" id="IPR027328">
    <property type="entry name" value="MAPRE"/>
</dbReference>
<dbReference type="FunFam" id="1.10.418.10:FF:000028">
    <property type="entry name" value="RP/EB family microtubule-associated protein"/>
    <property type="match status" value="1"/>
</dbReference>
<evidence type="ECO:0000256" key="9">
    <source>
        <dbReference type="PROSITE-ProRule" id="PRU00576"/>
    </source>
</evidence>
<evidence type="ECO:0000256" key="7">
    <source>
        <dbReference type="ARBA" id="ARBA00023212"/>
    </source>
</evidence>
<dbReference type="PROSITE" id="PS51230">
    <property type="entry name" value="EB1_C"/>
    <property type="match status" value="1"/>
</dbReference>
<dbReference type="PROSITE" id="PS50021">
    <property type="entry name" value="CH"/>
    <property type="match status" value="1"/>
</dbReference>
<evidence type="ECO:0000256" key="1">
    <source>
        <dbReference type="ARBA" id="ARBA00004245"/>
    </source>
</evidence>
<dbReference type="AlphaFoldDB" id="A0A2T0FMX8"/>
<dbReference type="STRING" id="45607.A0A2T0FMX8"/>
<proteinExistence type="inferred from homology"/>
<dbReference type="GO" id="GO:0051301">
    <property type="term" value="P:cell division"/>
    <property type="evidence" value="ECO:0007669"/>
    <property type="project" value="UniProtKB-KW"/>
</dbReference>
<comment type="similarity">
    <text evidence="2">Belongs to the MAPRE family.</text>
</comment>
<evidence type="ECO:0000259" key="12">
    <source>
        <dbReference type="PROSITE" id="PS51230"/>
    </source>
</evidence>
<dbReference type="Gene3D" id="1.20.5.1430">
    <property type="match status" value="1"/>
</dbReference>
<evidence type="ECO:0000256" key="4">
    <source>
        <dbReference type="ARBA" id="ARBA00022618"/>
    </source>
</evidence>
<reference evidence="13 14" key="1">
    <citation type="submission" date="2017-04" db="EMBL/GenBank/DDBJ databases">
        <title>Genome sequencing of [Candida] sorbophila.</title>
        <authorList>
            <person name="Ahn J.O."/>
        </authorList>
    </citation>
    <scope>NUCLEOTIDE SEQUENCE [LARGE SCALE GENOMIC DNA]</scope>
    <source>
        <strain evidence="13 14">DS02</strain>
    </source>
</reference>
<dbReference type="RefSeq" id="XP_024666264.1">
    <property type="nucleotide sequence ID" value="XM_024810496.1"/>
</dbReference>
<name>A0A2T0FMX8_9ASCO</name>
<evidence type="ECO:0000256" key="5">
    <source>
        <dbReference type="ARBA" id="ARBA00022701"/>
    </source>
</evidence>
<dbReference type="SUPFAM" id="SSF47576">
    <property type="entry name" value="Calponin-homology domain, CH-domain"/>
    <property type="match status" value="1"/>
</dbReference>
<dbReference type="InterPro" id="IPR004953">
    <property type="entry name" value="EB1_C"/>
</dbReference>
<keyword evidence="6" id="KW-0498">Mitosis</keyword>
<accession>A0A2T0FMX8</accession>
<sequence>MSEVPTLSRQGLVKWVNETLQLNISKLDELGTGAAYCQFMDLVFGDIPLAKVKFNARNEYEFLHNYKILQACFTKHRIEHPFDAPRLARCRLQDNLEFTQWIYKFVSTQGTLPEYEPEARRKTPGPQGVPMTPLSTNRAGSRAGSRTSLVGNGRALSAASRRQTRSVSNSSNGSRQSDSVASRQGSASRQSSSRFSTAPTVARDQKLNEYSAQLEEYSHNLDVAITERTLYYGKLLEIEDLIQNELERIYKEDQNAGMTDSPHMLLLRNIQSVLYARAEGFETPYRPEDEPF</sequence>
<dbReference type="InterPro" id="IPR036133">
    <property type="entry name" value="EB1_C_sf"/>
</dbReference>
<organism evidence="13 14">
    <name type="scientific">Wickerhamiella sorbophila</name>
    <dbReference type="NCBI Taxonomy" id="45607"/>
    <lineage>
        <taxon>Eukaryota</taxon>
        <taxon>Fungi</taxon>
        <taxon>Dikarya</taxon>
        <taxon>Ascomycota</taxon>
        <taxon>Saccharomycotina</taxon>
        <taxon>Dipodascomycetes</taxon>
        <taxon>Dipodascales</taxon>
        <taxon>Trichomonascaceae</taxon>
        <taxon>Wickerhamiella</taxon>
    </lineage>
</organism>
<feature type="domain" description="EB1 C-terminal" evidence="12">
    <location>
        <begin position="199"/>
        <end position="283"/>
    </location>
</feature>
<keyword evidence="4" id="KW-0132">Cell division</keyword>
<feature type="domain" description="Calponin-homology (CH)" evidence="11">
    <location>
        <begin position="6"/>
        <end position="107"/>
    </location>
</feature>
<evidence type="ECO:0000256" key="6">
    <source>
        <dbReference type="ARBA" id="ARBA00022776"/>
    </source>
</evidence>
<dbReference type="GO" id="GO:0051010">
    <property type="term" value="F:microtubule plus-end binding"/>
    <property type="evidence" value="ECO:0007669"/>
    <property type="project" value="UniProtKB-ARBA"/>
</dbReference>
<dbReference type="InterPro" id="IPR036872">
    <property type="entry name" value="CH_dom_sf"/>
</dbReference>
<protein>
    <submittedName>
        <fullName evidence="13">Protein BIM1</fullName>
    </submittedName>
</protein>
<evidence type="ECO:0000256" key="2">
    <source>
        <dbReference type="ARBA" id="ARBA00010729"/>
    </source>
</evidence>